<dbReference type="CDD" id="cd03808">
    <property type="entry name" value="GT4_CapM-like"/>
    <property type="match status" value="1"/>
</dbReference>
<dbReference type="Pfam" id="PF13692">
    <property type="entry name" value="Glyco_trans_1_4"/>
    <property type="match status" value="1"/>
</dbReference>
<evidence type="ECO:0000313" key="3">
    <source>
        <dbReference type="Proteomes" id="UP001259982"/>
    </source>
</evidence>
<keyword evidence="3" id="KW-1185">Reference proteome</keyword>
<dbReference type="Gene3D" id="3.40.50.2000">
    <property type="entry name" value="Glycogen Phosphorylase B"/>
    <property type="match status" value="2"/>
</dbReference>
<evidence type="ECO:0000259" key="1">
    <source>
        <dbReference type="Pfam" id="PF13477"/>
    </source>
</evidence>
<evidence type="ECO:0000313" key="2">
    <source>
        <dbReference type="EMBL" id="MDT0619865.1"/>
    </source>
</evidence>
<dbReference type="PANTHER" id="PTHR12526:SF638">
    <property type="entry name" value="SPORE COAT PROTEIN SA"/>
    <property type="match status" value="1"/>
</dbReference>
<dbReference type="SUPFAM" id="SSF53756">
    <property type="entry name" value="UDP-Glycosyltransferase/glycogen phosphorylase"/>
    <property type="match status" value="1"/>
</dbReference>
<feature type="domain" description="Glycosyltransferase subfamily 4-like N-terminal" evidence="1">
    <location>
        <begin position="3"/>
        <end position="148"/>
    </location>
</feature>
<dbReference type="InterPro" id="IPR028098">
    <property type="entry name" value="Glyco_trans_4-like_N"/>
</dbReference>
<proteinExistence type="predicted"/>
<dbReference type="Pfam" id="PF13477">
    <property type="entry name" value="Glyco_trans_4_2"/>
    <property type="match status" value="1"/>
</dbReference>
<dbReference type="RefSeq" id="WP_311660567.1">
    <property type="nucleotide sequence ID" value="NZ_JAVRHY010000023.1"/>
</dbReference>
<gene>
    <name evidence="2" type="ORF">RM531_15435</name>
</gene>
<organism evidence="2 3">
    <name type="scientific">Spectribacter acetivorans</name>
    <dbReference type="NCBI Taxonomy" id="3075603"/>
    <lineage>
        <taxon>Bacteria</taxon>
        <taxon>Pseudomonadati</taxon>
        <taxon>Pseudomonadota</taxon>
        <taxon>Gammaproteobacteria</taxon>
        <taxon>Salinisphaerales</taxon>
        <taxon>Salinisphaeraceae</taxon>
        <taxon>Spectribacter</taxon>
    </lineage>
</organism>
<dbReference type="Proteomes" id="UP001259982">
    <property type="component" value="Unassembled WGS sequence"/>
</dbReference>
<reference evidence="2 3" key="1">
    <citation type="submission" date="2023-09" db="EMBL/GenBank/DDBJ databases">
        <authorList>
            <person name="Rey-Velasco X."/>
        </authorList>
    </citation>
    <scope>NUCLEOTIDE SEQUENCE [LARGE SCALE GENOMIC DNA]</scope>
    <source>
        <strain evidence="2 3">P385</strain>
    </source>
</reference>
<accession>A0ABU3BCW7</accession>
<sequence>MPKLLYFVTVDSYFCSHRLPLAIAAQRDGYEVVVVTQVGEMGQRIREAGLKLIHLPCSRRSVNPFRELRLLARLIAIYRCERPDVVHHVAIKPVLYGSIAARLAGVRATVNAVTGLGYIFSSQSLLARALRPFVTAAFRRLLRRGRLIVQNHDDAAHFQRLGIGNQVVIRGSGVDPDVYRPGDGDNSHIVVLASRMLWDKGVGEFVEAAGLLRREGYEWRFVLVGSPDAQNRASISEAQLHEWSAAGLVEWWGHRTDMSALLAGAAVACLPSYREGLPKSLIEAAACALPVVTTDVPGCREIVRHGENGLLVPVRDAAALADALRELFDDAGMRRRMGRQGRARVEDSFSEQEVVRATLSIYKDALSES</sequence>
<dbReference type="EMBL" id="JAVRHY010000023">
    <property type="protein sequence ID" value="MDT0619865.1"/>
    <property type="molecule type" value="Genomic_DNA"/>
</dbReference>
<protein>
    <submittedName>
        <fullName evidence="2">Glycosyltransferase family 4 protein</fullName>
    </submittedName>
</protein>
<name>A0ABU3BCW7_9GAMM</name>
<dbReference type="PANTHER" id="PTHR12526">
    <property type="entry name" value="GLYCOSYLTRANSFERASE"/>
    <property type="match status" value="1"/>
</dbReference>
<comment type="caution">
    <text evidence="2">The sequence shown here is derived from an EMBL/GenBank/DDBJ whole genome shotgun (WGS) entry which is preliminary data.</text>
</comment>